<keyword evidence="6" id="KW-0963">Cytoplasm</keyword>
<dbReference type="GO" id="GO:0005737">
    <property type="term" value="C:cytoplasm"/>
    <property type="evidence" value="ECO:0007669"/>
    <property type="project" value="UniProtKB-SubCell"/>
</dbReference>
<dbReference type="GO" id="GO:0004825">
    <property type="term" value="F:methionine-tRNA ligase activity"/>
    <property type="evidence" value="ECO:0007669"/>
    <property type="project" value="UniProtKB-EC"/>
</dbReference>
<dbReference type="PANTHER" id="PTHR11586:SF37">
    <property type="entry name" value="TRNA-BINDING DOMAIN-CONTAINING PROTEIN"/>
    <property type="match status" value="1"/>
</dbReference>
<evidence type="ECO:0000256" key="14">
    <source>
        <dbReference type="ARBA" id="ARBA00030904"/>
    </source>
</evidence>
<comment type="subcellular location">
    <subcellularLocation>
        <location evidence="2">Cytoplasm</location>
    </subcellularLocation>
</comment>
<dbReference type="EMBL" id="BAVR01000055">
    <property type="protein sequence ID" value="GAE90090.1"/>
    <property type="molecule type" value="Genomic_DNA"/>
</dbReference>
<evidence type="ECO:0000256" key="2">
    <source>
        <dbReference type="ARBA" id="ARBA00004496"/>
    </source>
</evidence>
<dbReference type="Proteomes" id="UP000019109">
    <property type="component" value="Unassembled WGS sequence"/>
</dbReference>
<sequence>MEELEKITLAAAENKEATKKEAEQKETEKSEFISIEDFEKIDLRVGKVLEAEKVEKADKLLKLKIEVGNEIRQVVSGIAKHYSPEELKGKYVVLVANLKPVKLRGIESQGMILAASNDKELVLATIDKEINSGAKVQ</sequence>
<dbReference type="InterPro" id="IPR051270">
    <property type="entry name" value="Tyrosine-tRNA_ligase_regulator"/>
</dbReference>
<keyword evidence="11 16" id="KW-0694">RNA-binding</keyword>
<dbReference type="Pfam" id="PF01588">
    <property type="entry name" value="tRNA_bind"/>
    <property type="match status" value="1"/>
</dbReference>
<feature type="domain" description="TRNA-binding" evidence="17">
    <location>
        <begin position="37"/>
        <end position="137"/>
    </location>
</feature>
<evidence type="ECO:0000256" key="13">
    <source>
        <dbReference type="ARBA" id="ARBA00023146"/>
    </source>
</evidence>
<keyword evidence="8" id="KW-0436">Ligase</keyword>
<dbReference type="CDD" id="cd02800">
    <property type="entry name" value="tRNA_bind_EcMetRS_like"/>
    <property type="match status" value="1"/>
</dbReference>
<dbReference type="AlphaFoldDB" id="W4V9K1"/>
<evidence type="ECO:0000256" key="4">
    <source>
        <dbReference type="ARBA" id="ARBA00012838"/>
    </source>
</evidence>
<dbReference type="InterPro" id="IPR004495">
    <property type="entry name" value="Met-tRNA-synth_bsu_C"/>
</dbReference>
<protein>
    <recommendedName>
        <fullName evidence="5">Methionine--tRNA ligase</fullName>
        <ecNumber evidence="4">6.1.1.10</ecNumber>
    </recommendedName>
    <alternativeName>
        <fullName evidence="14">Methionyl-tRNA synthetase</fullName>
    </alternativeName>
</protein>
<dbReference type="PANTHER" id="PTHR11586">
    <property type="entry name" value="TRNA-AMINOACYLATION COFACTOR ARC1 FAMILY MEMBER"/>
    <property type="match status" value="1"/>
</dbReference>
<comment type="catalytic activity">
    <reaction evidence="15">
        <text>tRNA(Met) + L-methionine + ATP = L-methionyl-tRNA(Met) + AMP + diphosphate</text>
        <dbReference type="Rhea" id="RHEA:13481"/>
        <dbReference type="Rhea" id="RHEA-COMP:9667"/>
        <dbReference type="Rhea" id="RHEA-COMP:9698"/>
        <dbReference type="ChEBI" id="CHEBI:30616"/>
        <dbReference type="ChEBI" id="CHEBI:33019"/>
        <dbReference type="ChEBI" id="CHEBI:57844"/>
        <dbReference type="ChEBI" id="CHEBI:78442"/>
        <dbReference type="ChEBI" id="CHEBI:78530"/>
        <dbReference type="ChEBI" id="CHEBI:456215"/>
        <dbReference type="EC" id="6.1.1.10"/>
    </reaction>
</comment>
<accession>W4V9K1</accession>
<evidence type="ECO:0000259" key="17">
    <source>
        <dbReference type="PROSITE" id="PS50886"/>
    </source>
</evidence>
<dbReference type="Gene3D" id="2.40.50.140">
    <property type="entry name" value="Nucleic acid-binding proteins"/>
    <property type="match status" value="1"/>
</dbReference>
<evidence type="ECO:0000256" key="1">
    <source>
        <dbReference type="ARBA" id="ARBA00003314"/>
    </source>
</evidence>
<dbReference type="InterPro" id="IPR002547">
    <property type="entry name" value="tRNA-bd_dom"/>
</dbReference>
<evidence type="ECO:0000256" key="11">
    <source>
        <dbReference type="ARBA" id="ARBA00022884"/>
    </source>
</evidence>
<keyword evidence="19" id="KW-1185">Reference proteome</keyword>
<dbReference type="GO" id="GO:0006431">
    <property type="term" value="P:methionyl-tRNA aminoacylation"/>
    <property type="evidence" value="ECO:0007669"/>
    <property type="project" value="InterPro"/>
</dbReference>
<dbReference type="PROSITE" id="PS50886">
    <property type="entry name" value="TRBD"/>
    <property type="match status" value="1"/>
</dbReference>
<evidence type="ECO:0000256" key="5">
    <source>
        <dbReference type="ARBA" id="ARBA00018753"/>
    </source>
</evidence>
<keyword evidence="7 16" id="KW-0820">tRNA-binding</keyword>
<evidence type="ECO:0000313" key="19">
    <source>
        <dbReference type="Proteomes" id="UP000019109"/>
    </source>
</evidence>
<dbReference type="InterPro" id="IPR012340">
    <property type="entry name" value="NA-bd_OB-fold"/>
</dbReference>
<evidence type="ECO:0000256" key="7">
    <source>
        <dbReference type="ARBA" id="ARBA00022555"/>
    </source>
</evidence>
<dbReference type="NCBIfam" id="TIGR00399">
    <property type="entry name" value="metG_C_term"/>
    <property type="match status" value="1"/>
</dbReference>
<comment type="caution">
    <text evidence="18">The sequence shown here is derived from an EMBL/GenBank/DDBJ whole genome shotgun (WGS) entry which is preliminary data.</text>
</comment>
<dbReference type="GO" id="GO:0000049">
    <property type="term" value="F:tRNA binding"/>
    <property type="evidence" value="ECO:0007669"/>
    <property type="project" value="UniProtKB-UniRule"/>
</dbReference>
<evidence type="ECO:0000256" key="16">
    <source>
        <dbReference type="PROSITE-ProRule" id="PRU00209"/>
    </source>
</evidence>
<reference evidence="18" key="1">
    <citation type="journal article" date="2014" name="Genome Announc.">
        <title>Draft Genome Sequence of Clostridium straminisolvens Strain JCM 21531T, Isolated from a Cellulose-Degrading Bacterial Community.</title>
        <authorList>
            <person name="Yuki M."/>
            <person name="Oshima K."/>
            <person name="Suda W."/>
            <person name="Sakamoto M."/>
            <person name="Kitamura K."/>
            <person name="Iida T."/>
            <person name="Hattori M."/>
            <person name="Ohkuma M."/>
        </authorList>
    </citation>
    <scope>NUCLEOTIDE SEQUENCE [LARGE SCALE GENOMIC DNA]</scope>
    <source>
        <strain evidence="18">JCM 21531</strain>
    </source>
</reference>
<comment type="subunit">
    <text evidence="3">Homodimer.</text>
</comment>
<name>W4V9K1_9FIRM</name>
<dbReference type="EC" id="6.1.1.10" evidence="4"/>
<comment type="function">
    <text evidence="1">Is required not only for elongation of protein synthesis but also for the initiation of all mRNA translation through initiator tRNA(fMet) aminoacylation.</text>
</comment>
<dbReference type="SUPFAM" id="SSF50249">
    <property type="entry name" value="Nucleic acid-binding proteins"/>
    <property type="match status" value="1"/>
</dbReference>
<evidence type="ECO:0000256" key="12">
    <source>
        <dbReference type="ARBA" id="ARBA00022917"/>
    </source>
</evidence>
<evidence type="ECO:0000256" key="3">
    <source>
        <dbReference type="ARBA" id="ARBA00011738"/>
    </source>
</evidence>
<dbReference type="FunFam" id="2.40.50.140:FF:000042">
    <property type="entry name" value="Methionine--tRNA ligase"/>
    <property type="match status" value="1"/>
</dbReference>
<dbReference type="GO" id="GO:0005524">
    <property type="term" value="F:ATP binding"/>
    <property type="evidence" value="ECO:0007669"/>
    <property type="project" value="UniProtKB-KW"/>
</dbReference>
<evidence type="ECO:0000256" key="9">
    <source>
        <dbReference type="ARBA" id="ARBA00022741"/>
    </source>
</evidence>
<keyword evidence="9" id="KW-0547">Nucleotide-binding</keyword>
<evidence type="ECO:0000256" key="15">
    <source>
        <dbReference type="ARBA" id="ARBA00047364"/>
    </source>
</evidence>
<keyword evidence="12" id="KW-0648">Protein biosynthesis</keyword>
<dbReference type="STRING" id="1294263.JCM21531_3675"/>
<keyword evidence="13 18" id="KW-0030">Aminoacyl-tRNA synthetase</keyword>
<proteinExistence type="predicted"/>
<gene>
    <name evidence="18" type="ORF">JCM21531_3675</name>
</gene>
<evidence type="ECO:0000313" key="18">
    <source>
        <dbReference type="EMBL" id="GAE90090.1"/>
    </source>
</evidence>
<keyword evidence="10" id="KW-0067">ATP-binding</keyword>
<evidence type="ECO:0000256" key="10">
    <source>
        <dbReference type="ARBA" id="ARBA00022840"/>
    </source>
</evidence>
<evidence type="ECO:0000256" key="8">
    <source>
        <dbReference type="ARBA" id="ARBA00022598"/>
    </source>
</evidence>
<organism evidence="18 19">
    <name type="scientific">Acetivibrio straminisolvens JCM 21531</name>
    <dbReference type="NCBI Taxonomy" id="1294263"/>
    <lineage>
        <taxon>Bacteria</taxon>
        <taxon>Bacillati</taxon>
        <taxon>Bacillota</taxon>
        <taxon>Clostridia</taxon>
        <taxon>Eubacteriales</taxon>
        <taxon>Oscillospiraceae</taxon>
        <taxon>Acetivibrio</taxon>
    </lineage>
</organism>
<evidence type="ECO:0000256" key="6">
    <source>
        <dbReference type="ARBA" id="ARBA00022490"/>
    </source>
</evidence>